<evidence type="ECO:0000256" key="2">
    <source>
        <dbReference type="ARBA" id="ARBA00010671"/>
    </source>
</evidence>
<dbReference type="PROSITE" id="PS00703">
    <property type="entry name" value="OKR_DC_1"/>
    <property type="match status" value="1"/>
</dbReference>
<dbReference type="Gene3D" id="3.40.640.10">
    <property type="entry name" value="Type I PLP-dependent aspartate aminotransferase-like (Major domain)"/>
    <property type="match status" value="1"/>
</dbReference>
<dbReference type="Proteomes" id="UP000032102">
    <property type="component" value="Unassembled WGS sequence"/>
</dbReference>
<dbReference type="PATRIC" id="fig|404937.3.peg.2921"/>
<evidence type="ECO:0000313" key="7">
    <source>
        <dbReference type="EMBL" id="KIQ93267.1"/>
    </source>
</evidence>
<dbReference type="SUPFAM" id="SSF53383">
    <property type="entry name" value="PLP-dependent transferases"/>
    <property type="match status" value="1"/>
</dbReference>
<dbReference type="PANTHER" id="PTHR43277">
    <property type="entry name" value="ARGININE DECARBOXYLASE"/>
    <property type="match status" value="1"/>
</dbReference>
<reference evidence="7 8" key="1">
    <citation type="submission" date="2015-01" db="EMBL/GenBank/DDBJ databases">
        <title>Draft genome of Anoxybacillus thermarum strain AF/04.</title>
        <authorList>
            <person name="Poli A."/>
            <person name="Nicolaus B."/>
            <person name="Chan K.-G."/>
            <person name="Kahar U.M."/>
            <person name="Yaakob A.S."/>
            <person name="Chan C.S."/>
            <person name="Goh K.M."/>
        </authorList>
    </citation>
    <scope>NUCLEOTIDE SEQUENCE [LARGE SCALE GENOMIC DNA]</scope>
    <source>
        <strain evidence="7 8">AF/04</strain>
    </source>
</reference>
<dbReference type="PANTHER" id="PTHR43277:SF4">
    <property type="entry name" value="ARGININE DECARBOXYLASE"/>
    <property type="match status" value="1"/>
</dbReference>
<dbReference type="GO" id="GO:0008792">
    <property type="term" value="F:arginine decarboxylase activity"/>
    <property type="evidence" value="ECO:0007669"/>
    <property type="project" value="UniProtKB-EC"/>
</dbReference>
<evidence type="ECO:0000256" key="5">
    <source>
        <dbReference type="ARBA" id="ARBA00023239"/>
    </source>
</evidence>
<comment type="similarity">
    <text evidence="2">Belongs to the Orn/Lys/Arg decarboxylase class-I family.</text>
</comment>
<name>A0A0D0RND3_9BACL</name>
<dbReference type="Pfam" id="PF03711">
    <property type="entry name" value="OKR_DC_1_C"/>
    <property type="match status" value="1"/>
</dbReference>
<dbReference type="SUPFAM" id="SSF55904">
    <property type="entry name" value="Ornithine decarboxylase C-terminal domain"/>
    <property type="match status" value="1"/>
</dbReference>
<dbReference type="RefSeq" id="WP_043968313.1">
    <property type="nucleotide sequence ID" value="NZ_JXTH01000079.1"/>
</dbReference>
<keyword evidence="5 7" id="KW-0456">Lyase</keyword>
<dbReference type="InterPro" id="IPR052357">
    <property type="entry name" value="Orn_Lys_Arg_decarboxylase-I"/>
</dbReference>
<keyword evidence="3" id="KW-0210">Decarboxylase</keyword>
<keyword evidence="8" id="KW-1185">Reference proteome</keyword>
<protein>
    <submittedName>
        <fullName evidence="7">Arginine decarboxylase</fullName>
        <ecNumber evidence="7">4.1.1.19</ecNumber>
    </submittedName>
</protein>
<dbReference type="Gene3D" id="3.90.100.10">
    <property type="entry name" value="Orn/Lys/Arg decarboxylase, C-terminal domain"/>
    <property type="match status" value="1"/>
</dbReference>
<evidence type="ECO:0000313" key="8">
    <source>
        <dbReference type="Proteomes" id="UP000032102"/>
    </source>
</evidence>
<comment type="caution">
    <text evidence="7">The sequence shown here is derived from an EMBL/GenBank/DDBJ whole genome shotgun (WGS) entry which is preliminary data.</text>
</comment>
<evidence type="ECO:0000256" key="1">
    <source>
        <dbReference type="ARBA" id="ARBA00001933"/>
    </source>
</evidence>
<dbReference type="InterPro" id="IPR008286">
    <property type="entry name" value="Prn/Lys/Arg_de-COase_C"/>
</dbReference>
<dbReference type="CDD" id="cd00615">
    <property type="entry name" value="Orn_deC_like"/>
    <property type="match status" value="1"/>
</dbReference>
<feature type="domain" description="Orn/Lys/Arg decarboxylases family 1 pyridoxal-P attachment site" evidence="6">
    <location>
        <begin position="221"/>
        <end position="235"/>
    </location>
</feature>
<dbReference type="InterPro" id="IPR015424">
    <property type="entry name" value="PyrdxlP-dep_Trfase"/>
</dbReference>
<dbReference type="EMBL" id="JXTH01000079">
    <property type="protein sequence ID" value="KIQ93267.1"/>
    <property type="molecule type" value="Genomic_DNA"/>
</dbReference>
<proteinExistence type="inferred from homology"/>
<gene>
    <name evidence="7" type="ORF">LH47_02667</name>
</gene>
<accession>A0A0D0RND3</accession>
<organism evidence="7 8">
    <name type="scientific">Anoxybacillus thermarum</name>
    <dbReference type="NCBI Taxonomy" id="404937"/>
    <lineage>
        <taxon>Bacteria</taxon>
        <taxon>Bacillati</taxon>
        <taxon>Bacillota</taxon>
        <taxon>Bacilli</taxon>
        <taxon>Bacillales</taxon>
        <taxon>Anoxybacillaceae</taxon>
        <taxon>Anoxybacillus</taxon>
    </lineage>
</organism>
<evidence type="ECO:0000259" key="6">
    <source>
        <dbReference type="PROSITE" id="PS00703"/>
    </source>
</evidence>
<dbReference type="AlphaFoldDB" id="A0A0D0RND3"/>
<evidence type="ECO:0000256" key="3">
    <source>
        <dbReference type="ARBA" id="ARBA00022793"/>
    </source>
</evidence>
<comment type="cofactor">
    <cofactor evidence="1">
        <name>pyridoxal 5'-phosphate</name>
        <dbReference type="ChEBI" id="CHEBI:597326"/>
    </cofactor>
</comment>
<sequence>MSQYETPLFTGLLEHIKKNPIQFHIPGHKKGAGMDEQFRSFIGENALAMDLINIGPLDDLHQPKGMIKRAQQLAAEAFGADYTFFSVQGTSGAIMTMVMSVAGPGDKIIVPRNVHKSVMSAIVFSGATPIFVHPEIDKELGISHGITPEAVETALKQHPDAKGVLVINPTYFGIAGDLKRIVDIAHRYHVPVLVDEAHGVHIHFHEDLPLSAMQAGADMSATSVHKLGGSMTQSSILNVKEGLVSPKRVQSILSMLTTTSTSYLLLASLDVARKRLATEGHELAEQAIRLANETRKQINDIDYLYCVGKEIIGTKATFDYDPTKLIISVKELGLTGYEVEKWLREHYNIEVELSDLYNILCIITPGDTERETSVLVEALRRLSNEFRHQAEVGKKPKVLLPDIPVLALTPRDAFYSETEVVPFDESAGRIIAEFVMVYPPGIPIFIPGEIITEENLNYIRKNIEVGLPVQGPEDDTLQTLRVIKEHQK</sequence>
<dbReference type="EC" id="4.1.1.19" evidence="7"/>
<evidence type="ECO:0000256" key="4">
    <source>
        <dbReference type="ARBA" id="ARBA00022898"/>
    </source>
</evidence>
<dbReference type="Pfam" id="PF01276">
    <property type="entry name" value="OKR_DC_1"/>
    <property type="match status" value="1"/>
</dbReference>
<dbReference type="InterPro" id="IPR000310">
    <property type="entry name" value="Orn/Lys/Arg_deCO2ase_major_dom"/>
</dbReference>
<dbReference type="InterPro" id="IPR036633">
    <property type="entry name" value="Prn/Lys/Arg_de-COase_C_sf"/>
</dbReference>
<keyword evidence="4" id="KW-0663">Pyridoxal phosphate</keyword>
<dbReference type="InterPro" id="IPR015421">
    <property type="entry name" value="PyrdxlP-dep_Trfase_major"/>
</dbReference>